<name>A0A5E4LXH0_9ARCH</name>
<reference evidence="1 2" key="1">
    <citation type="submission" date="2019-08" db="EMBL/GenBank/DDBJ databases">
        <authorList>
            <person name="Vazquez-Campos X."/>
        </authorList>
    </citation>
    <scope>NUCLEOTIDE SEQUENCE [LARGE SCALE GENOMIC DNA]</scope>
    <source>
        <strain evidence="1">LFW-283_2</strain>
    </source>
</reference>
<sequence>MARHLDLRSVGGTLQPQFRKATVLGEGIQVLSDRELGKLLHQFHYSNPDSIFTRFLAAKKNLQETFGGTVELIHDQSGITRIAAKLEFFTTHLRLDEDLHRLVVGMGFDLRLHHLADEHVYHISEGRQHSYREISSIATVADDLLRLALMLENFPVASVRGQTASDGQVTGQVPHLRLVGSAAALAILP</sequence>
<evidence type="ECO:0000313" key="1">
    <source>
        <dbReference type="EMBL" id="VVC04566.1"/>
    </source>
</evidence>
<proteinExistence type="predicted"/>
<dbReference type="Proteomes" id="UP000789941">
    <property type="component" value="Unassembled WGS sequence"/>
</dbReference>
<organism evidence="1 2">
    <name type="scientific">Candidatus Bilamarchaeum dharawalense</name>
    <dbReference type="NCBI Taxonomy" id="2885759"/>
    <lineage>
        <taxon>Archaea</taxon>
        <taxon>Candidatus Micrarchaeota</taxon>
        <taxon>Candidatus Micrarchaeia</taxon>
        <taxon>Candidatus Anstonellales</taxon>
        <taxon>Candidatus Bilamarchaeaceae</taxon>
        <taxon>Candidatus Bilamarchaeum</taxon>
    </lineage>
</organism>
<gene>
    <name evidence="1" type="ORF">LFW2832_01047</name>
</gene>
<comment type="caution">
    <text evidence="1">The sequence shown here is derived from an EMBL/GenBank/DDBJ whole genome shotgun (WGS) entry which is preliminary data.</text>
</comment>
<dbReference type="EMBL" id="CABMJJ010000009">
    <property type="protein sequence ID" value="VVC04566.1"/>
    <property type="molecule type" value="Genomic_DNA"/>
</dbReference>
<dbReference type="AlphaFoldDB" id="A0A5E4LXH0"/>
<protein>
    <submittedName>
        <fullName evidence="1">Uncharacterized protein</fullName>
    </submittedName>
</protein>
<evidence type="ECO:0000313" key="2">
    <source>
        <dbReference type="Proteomes" id="UP000789941"/>
    </source>
</evidence>
<accession>A0A5E4LXH0</accession>